<dbReference type="Gene3D" id="1.20.1250.20">
    <property type="entry name" value="MFS general substrate transporter like domains"/>
    <property type="match status" value="2"/>
</dbReference>
<feature type="transmembrane region" description="Helical" evidence="3">
    <location>
        <begin position="603"/>
        <end position="624"/>
    </location>
</feature>
<comment type="caution">
    <text evidence="5">The sequence shown here is derived from an EMBL/GenBank/DDBJ whole genome shotgun (WGS) entry which is preliminary data.</text>
</comment>
<dbReference type="AlphaFoldDB" id="A0AAE0Z3F8"/>
<feature type="compositionally biased region" description="Polar residues" evidence="2">
    <location>
        <begin position="408"/>
        <end position="419"/>
    </location>
</feature>
<feature type="transmembrane region" description="Helical" evidence="3">
    <location>
        <begin position="134"/>
        <end position="151"/>
    </location>
</feature>
<dbReference type="Proteomes" id="UP001283361">
    <property type="component" value="Unassembled WGS sequence"/>
</dbReference>
<dbReference type="SUPFAM" id="SSF103473">
    <property type="entry name" value="MFS general substrate transporter"/>
    <property type="match status" value="1"/>
</dbReference>
<evidence type="ECO:0000256" key="2">
    <source>
        <dbReference type="SAM" id="MobiDB-lite"/>
    </source>
</evidence>
<feature type="transmembrane region" description="Helical" evidence="3">
    <location>
        <begin position="223"/>
        <end position="244"/>
    </location>
</feature>
<dbReference type="InterPro" id="IPR050327">
    <property type="entry name" value="Proton-linked_MCT"/>
</dbReference>
<evidence type="ECO:0000256" key="1">
    <source>
        <dbReference type="ARBA" id="ARBA00004141"/>
    </source>
</evidence>
<feature type="region of interest" description="Disordered" evidence="2">
    <location>
        <begin position="387"/>
        <end position="419"/>
    </location>
</feature>
<dbReference type="GO" id="GO:0016020">
    <property type="term" value="C:membrane"/>
    <property type="evidence" value="ECO:0007669"/>
    <property type="project" value="UniProtKB-SubCell"/>
</dbReference>
<reference evidence="5" key="1">
    <citation type="journal article" date="2023" name="G3 (Bethesda)">
        <title>A reference genome for the long-term kleptoplast-retaining sea slug Elysia crispata morphotype clarki.</title>
        <authorList>
            <person name="Eastman K.E."/>
            <person name="Pendleton A.L."/>
            <person name="Shaikh M.A."/>
            <person name="Suttiyut T."/>
            <person name="Ogas R."/>
            <person name="Tomko P."/>
            <person name="Gavelis G."/>
            <person name="Widhalm J.R."/>
            <person name="Wisecaver J.H."/>
        </authorList>
    </citation>
    <scope>NUCLEOTIDE SEQUENCE</scope>
    <source>
        <strain evidence="5">ECLA1</strain>
    </source>
</reference>
<evidence type="ECO:0000256" key="3">
    <source>
        <dbReference type="SAM" id="Phobius"/>
    </source>
</evidence>
<feature type="transmembrane region" description="Helical" evidence="3">
    <location>
        <begin position="157"/>
        <end position="179"/>
    </location>
</feature>
<comment type="subcellular location">
    <subcellularLocation>
        <location evidence="1">Membrane</location>
        <topology evidence="1">Multi-pass membrane protein</topology>
    </subcellularLocation>
</comment>
<feature type="transmembrane region" description="Helical" evidence="3">
    <location>
        <begin position="64"/>
        <end position="87"/>
    </location>
</feature>
<evidence type="ECO:0000313" key="6">
    <source>
        <dbReference type="Proteomes" id="UP001283361"/>
    </source>
</evidence>
<protein>
    <recommendedName>
        <fullName evidence="4">Major facilitator superfamily (MFS) profile domain-containing protein</fullName>
    </recommendedName>
</protein>
<feature type="region of interest" description="Disordered" evidence="2">
    <location>
        <begin position="443"/>
        <end position="472"/>
    </location>
</feature>
<feature type="transmembrane region" description="Helical" evidence="3">
    <location>
        <begin position="694"/>
        <end position="718"/>
    </location>
</feature>
<keyword evidence="6" id="KW-1185">Reference proteome</keyword>
<evidence type="ECO:0000259" key="4">
    <source>
        <dbReference type="PROSITE" id="PS50850"/>
    </source>
</evidence>
<dbReference type="Pfam" id="PF07690">
    <property type="entry name" value="MFS_1"/>
    <property type="match status" value="1"/>
</dbReference>
<sequence>MRLPAELECKKKKEPEMGASAYEYGMQEQDNCDSKKCCYDDEDDDEEEDYYACPRHPTPPDGGWAWVVMLASFMCLFTVDGMCFSIAPFLPHFMKTFEASHSKVAWIGSTLAGSYLLAGPVVAAMCAKYGNRRVSVAGSVIACMGFLMSSHSENVNMMIATYGVIGGLGLGMVHLPAVVAVGQWFEKKRAFATGFAFVGAGLGQFVFPPLITWLIDIFQWRGVLYILAGIILNCAVYGMTFVPVDRWLAGSRPRRPINRKVEINRGDIMTALIESKKRERTISNGSLDNCVITRDNVLIKLDPKLFEGKRNNSIIARFRRQLGFSSQSLASSKNSLQGIPSIVIDAVHKDMNMKAAAAAAAAANGGSASLQGSPIYRPSGMTRVQQLSGGGLEKRGSLPMMTRCPNPANLSSTKLENGSNTAELNSNGAALSTVRVSKTQSCDVIPTSKLSPSPTNSSAGSEGENPTLSRSASDLQTHTQFLPFGPANVDGNDLRIQSIQLIPNGASCAHELAAAKAKGLRCRASRSESSTHSFGGFSYTNPGSVHASTVLYSSAGSLPQIQATLEEMEQLEESLEDSQRSLPAQCVHALLTMLHFKLLLNPVFLKFVISTFAIVMAFYIPYFYLPRKGMAVGLDYYEAEFLLCVIGITNTVGRILSGWLADRPWVSSLYLYSGTLLASGTAMLFLPLCESRTSLALMAAIFGINIAVSVSLRSILLVEFLGLEQLAKSFGLLSLVNGVAALIGAPIAGELMDKTENIDLCFFMAGGLTVLSGLIMLPFKCLKAHQIHDEKMTPVGSPQLVQECGPITQTLTMEKLAATSPV</sequence>
<dbReference type="PANTHER" id="PTHR11360:SF286">
    <property type="entry name" value="GH22266P"/>
    <property type="match status" value="1"/>
</dbReference>
<keyword evidence="3" id="KW-0812">Transmembrane</keyword>
<organism evidence="5 6">
    <name type="scientific">Elysia crispata</name>
    <name type="common">lettuce slug</name>
    <dbReference type="NCBI Taxonomy" id="231223"/>
    <lineage>
        <taxon>Eukaryota</taxon>
        <taxon>Metazoa</taxon>
        <taxon>Spiralia</taxon>
        <taxon>Lophotrochozoa</taxon>
        <taxon>Mollusca</taxon>
        <taxon>Gastropoda</taxon>
        <taxon>Heterobranchia</taxon>
        <taxon>Euthyneura</taxon>
        <taxon>Panpulmonata</taxon>
        <taxon>Sacoglossa</taxon>
        <taxon>Placobranchoidea</taxon>
        <taxon>Plakobranchidae</taxon>
        <taxon>Elysia</taxon>
    </lineage>
</organism>
<dbReference type="InterPro" id="IPR036259">
    <property type="entry name" value="MFS_trans_sf"/>
</dbReference>
<feature type="transmembrane region" description="Helical" evidence="3">
    <location>
        <begin position="730"/>
        <end position="748"/>
    </location>
</feature>
<dbReference type="PANTHER" id="PTHR11360">
    <property type="entry name" value="MONOCARBOXYLATE TRANSPORTER"/>
    <property type="match status" value="1"/>
</dbReference>
<dbReference type="InterPro" id="IPR011701">
    <property type="entry name" value="MFS"/>
</dbReference>
<dbReference type="EMBL" id="JAWDGP010004738">
    <property type="protein sequence ID" value="KAK3762203.1"/>
    <property type="molecule type" value="Genomic_DNA"/>
</dbReference>
<feature type="transmembrane region" description="Helical" evidence="3">
    <location>
        <begin position="191"/>
        <end position="211"/>
    </location>
</feature>
<keyword evidence="3" id="KW-1133">Transmembrane helix</keyword>
<dbReference type="InterPro" id="IPR020846">
    <property type="entry name" value="MFS_dom"/>
</dbReference>
<feature type="transmembrane region" description="Helical" evidence="3">
    <location>
        <begin position="107"/>
        <end position="127"/>
    </location>
</feature>
<dbReference type="PROSITE" id="PS50850">
    <property type="entry name" value="MFS"/>
    <property type="match status" value="1"/>
</dbReference>
<proteinExistence type="predicted"/>
<feature type="transmembrane region" description="Helical" evidence="3">
    <location>
        <begin position="760"/>
        <end position="782"/>
    </location>
</feature>
<evidence type="ECO:0000313" key="5">
    <source>
        <dbReference type="EMBL" id="KAK3762203.1"/>
    </source>
</evidence>
<gene>
    <name evidence="5" type="ORF">RRG08_057441</name>
</gene>
<feature type="transmembrane region" description="Helical" evidence="3">
    <location>
        <begin position="636"/>
        <end position="657"/>
    </location>
</feature>
<name>A0AAE0Z3F8_9GAST</name>
<keyword evidence="3" id="KW-0472">Membrane</keyword>
<feature type="domain" description="Major facilitator superfamily (MFS) profile" evidence="4">
    <location>
        <begin position="64"/>
        <end position="784"/>
    </location>
</feature>
<accession>A0AAE0Z3F8</accession>
<dbReference type="GO" id="GO:0008028">
    <property type="term" value="F:monocarboxylic acid transmembrane transporter activity"/>
    <property type="evidence" value="ECO:0007669"/>
    <property type="project" value="TreeGrafter"/>
</dbReference>
<feature type="transmembrane region" description="Helical" evidence="3">
    <location>
        <begin position="669"/>
        <end position="688"/>
    </location>
</feature>